<reference evidence="9 10" key="1">
    <citation type="journal article" date="2016" name="Nat. Commun.">
        <title>Thousands of microbial genomes shed light on interconnected biogeochemical processes in an aquifer system.</title>
        <authorList>
            <person name="Anantharaman K."/>
            <person name="Brown C.T."/>
            <person name="Hug L.A."/>
            <person name="Sharon I."/>
            <person name="Castelle C.J."/>
            <person name="Probst A.J."/>
            <person name="Thomas B.C."/>
            <person name="Singh A."/>
            <person name="Wilkins M.J."/>
            <person name="Karaoz U."/>
            <person name="Brodie E.L."/>
            <person name="Williams K.H."/>
            <person name="Hubbard S.S."/>
            <person name="Banfield J.F."/>
        </authorList>
    </citation>
    <scope>NUCLEOTIDE SEQUENCE [LARGE SCALE GENOMIC DNA]</scope>
</reference>
<protein>
    <recommendedName>
        <fullName evidence="6">alanine transaminase</fullName>
        <ecNumber evidence="6">2.6.1.2</ecNumber>
    </recommendedName>
</protein>
<dbReference type="CDD" id="cd00609">
    <property type="entry name" value="AAT_like"/>
    <property type="match status" value="1"/>
</dbReference>
<dbReference type="Gene3D" id="3.90.1150.10">
    <property type="entry name" value="Aspartate Aminotransferase, domain 1"/>
    <property type="match status" value="1"/>
</dbReference>
<evidence type="ECO:0000256" key="2">
    <source>
        <dbReference type="ARBA" id="ARBA00007441"/>
    </source>
</evidence>
<organism evidence="9 10">
    <name type="scientific">Candidatus Magasanikbacteria bacterium RIFCSPHIGHO2_02_FULL_51_14</name>
    <dbReference type="NCBI Taxonomy" id="1798683"/>
    <lineage>
        <taxon>Bacteria</taxon>
        <taxon>Candidatus Magasanikiibacteriota</taxon>
    </lineage>
</organism>
<dbReference type="InterPro" id="IPR051926">
    <property type="entry name" value="Ala_Aminotransferase"/>
</dbReference>
<dbReference type="EMBL" id="MFQE01000077">
    <property type="protein sequence ID" value="OGH69555.1"/>
    <property type="molecule type" value="Genomic_DNA"/>
</dbReference>
<dbReference type="GO" id="GO:0030170">
    <property type="term" value="F:pyridoxal phosphate binding"/>
    <property type="evidence" value="ECO:0007669"/>
    <property type="project" value="InterPro"/>
</dbReference>
<evidence type="ECO:0000259" key="8">
    <source>
        <dbReference type="Pfam" id="PF00155"/>
    </source>
</evidence>
<dbReference type="Proteomes" id="UP000177457">
    <property type="component" value="Unassembled WGS sequence"/>
</dbReference>
<dbReference type="GO" id="GO:0004021">
    <property type="term" value="F:L-alanine:2-oxoglutarate aminotransferase activity"/>
    <property type="evidence" value="ECO:0007669"/>
    <property type="project" value="UniProtKB-EC"/>
</dbReference>
<evidence type="ECO:0000256" key="4">
    <source>
        <dbReference type="ARBA" id="ARBA00022679"/>
    </source>
</evidence>
<gene>
    <name evidence="9" type="ORF">A3C90_00370</name>
</gene>
<evidence type="ECO:0000256" key="5">
    <source>
        <dbReference type="ARBA" id="ARBA00022898"/>
    </source>
</evidence>
<dbReference type="EC" id="2.6.1.2" evidence="6"/>
<dbReference type="InterPro" id="IPR015422">
    <property type="entry name" value="PyrdxlP-dep_Trfase_small"/>
</dbReference>
<keyword evidence="7" id="KW-0812">Transmembrane</keyword>
<dbReference type="Gene3D" id="3.40.640.10">
    <property type="entry name" value="Type I PLP-dependent aspartate aminotransferase-like (Major domain)"/>
    <property type="match status" value="1"/>
</dbReference>
<sequence>MRHRLNNPRVHFMKYQIREIVDVAMKLQKINPELNIVWENIGDPIAKGWTVPPFLKQAIIDEVNKPGDKVFGYSHSRGLPEIRKWVAEHVKKLCPSSALDSEDVLFTSGLGAAICVLYEMLPDGARVIQPTPGYPAHASMESFFAKAEPILYNLDPHDGWQPNLLHLEAQIQSHPEVTGILVISPNNPTGAVYSEETLKAIVDLAVKYHLMIISDEVYFRMVYNGKLHHHMIDVANGRAPLIVMRGTSKDVPWPGGRSGWIEFHNVGLDHEFKRYADAVKQRVLMEVCSTSLPQFILSRIYDNPEFPAWIQTYNKELEKNGNAIADTLSRTKGLTVNRTDGAFYMMPMFQDGILKDRQTLPIAHAETRAFIEQEVAKPGTTLDKRFTLYLLGATGICVVPATGFFSPFYGFRLTTLERDDTKRKDTYARLSRAVEEYLASA</sequence>
<keyword evidence="7" id="KW-0472">Membrane</keyword>
<dbReference type="PANTHER" id="PTHR43488">
    <property type="entry name" value="GLUTAMATE-PYRUVATE AMINOTRANSFERASE ALAA"/>
    <property type="match status" value="1"/>
</dbReference>
<evidence type="ECO:0000256" key="6">
    <source>
        <dbReference type="ARBA" id="ARBA00026106"/>
    </source>
</evidence>
<evidence type="ECO:0000313" key="9">
    <source>
        <dbReference type="EMBL" id="OGH69555.1"/>
    </source>
</evidence>
<evidence type="ECO:0000256" key="1">
    <source>
        <dbReference type="ARBA" id="ARBA00001933"/>
    </source>
</evidence>
<accession>A0A1F6MD63</accession>
<dbReference type="InterPro" id="IPR015421">
    <property type="entry name" value="PyrdxlP-dep_Trfase_major"/>
</dbReference>
<evidence type="ECO:0000256" key="7">
    <source>
        <dbReference type="SAM" id="Phobius"/>
    </source>
</evidence>
<keyword evidence="4" id="KW-0808">Transferase</keyword>
<comment type="caution">
    <text evidence="9">The sequence shown here is derived from an EMBL/GenBank/DDBJ whole genome shotgun (WGS) entry which is preliminary data.</text>
</comment>
<evidence type="ECO:0000313" key="10">
    <source>
        <dbReference type="Proteomes" id="UP000177457"/>
    </source>
</evidence>
<dbReference type="STRING" id="1798683.A3C90_00370"/>
<keyword evidence="5" id="KW-0663">Pyridoxal phosphate</keyword>
<comment type="cofactor">
    <cofactor evidence="1">
        <name>pyridoxal 5'-phosphate</name>
        <dbReference type="ChEBI" id="CHEBI:597326"/>
    </cofactor>
</comment>
<dbReference type="Pfam" id="PF00155">
    <property type="entry name" value="Aminotran_1_2"/>
    <property type="match status" value="1"/>
</dbReference>
<dbReference type="SUPFAM" id="SSF53383">
    <property type="entry name" value="PLP-dependent transferases"/>
    <property type="match status" value="1"/>
</dbReference>
<comment type="similarity">
    <text evidence="2">Belongs to the class-I pyridoxal-phosphate-dependent aminotransferase family.</text>
</comment>
<name>A0A1F6MD63_9BACT</name>
<feature type="transmembrane region" description="Helical" evidence="7">
    <location>
        <begin position="386"/>
        <end position="409"/>
    </location>
</feature>
<keyword evidence="3" id="KW-0032">Aminotransferase</keyword>
<dbReference type="InterPro" id="IPR015424">
    <property type="entry name" value="PyrdxlP-dep_Trfase"/>
</dbReference>
<dbReference type="AlphaFoldDB" id="A0A1F6MD63"/>
<feature type="domain" description="Aminotransferase class I/classII large" evidence="8">
    <location>
        <begin position="51"/>
        <end position="366"/>
    </location>
</feature>
<proteinExistence type="inferred from homology"/>
<keyword evidence="7" id="KW-1133">Transmembrane helix</keyword>
<dbReference type="InterPro" id="IPR004839">
    <property type="entry name" value="Aminotransferase_I/II_large"/>
</dbReference>
<dbReference type="PANTHER" id="PTHR43488:SF2">
    <property type="entry name" value="GLUTAMATE-PYRUVATE AMINOTRANSFERASE ALAA"/>
    <property type="match status" value="1"/>
</dbReference>
<dbReference type="NCBIfam" id="NF005334">
    <property type="entry name" value="PRK06855.1"/>
    <property type="match status" value="1"/>
</dbReference>
<evidence type="ECO:0000256" key="3">
    <source>
        <dbReference type="ARBA" id="ARBA00022576"/>
    </source>
</evidence>